<dbReference type="AlphaFoldDB" id="A0A238F611"/>
<feature type="region of interest" description="Disordered" evidence="1">
    <location>
        <begin position="220"/>
        <end position="259"/>
    </location>
</feature>
<dbReference type="Proteomes" id="UP000198372">
    <property type="component" value="Unassembled WGS sequence"/>
</dbReference>
<feature type="compositionally biased region" description="Low complexity" evidence="1">
    <location>
        <begin position="220"/>
        <end position="240"/>
    </location>
</feature>
<evidence type="ECO:0000313" key="2">
    <source>
        <dbReference type="EMBL" id="SCV67461.1"/>
    </source>
</evidence>
<organism evidence="2 3">
    <name type="scientific">Microbotryum intermedium</name>
    <dbReference type="NCBI Taxonomy" id="269621"/>
    <lineage>
        <taxon>Eukaryota</taxon>
        <taxon>Fungi</taxon>
        <taxon>Dikarya</taxon>
        <taxon>Basidiomycota</taxon>
        <taxon>Pucciniomycotina</taxon>
        <taxon>Microbotryomycetes</taxon>
        <taxon>Microbotryales</taxon>
        <taxon>Microbotryaceae</taxon>
        <taxon>Microbotryum</taxon>
    </lineage>
</organism>
<name>A0A238F611_9BASI</name>
<sequence>MSALMITTSSMSQPGTPPSRDLDDSRLRSPPPLLESKKRRRTTCQSDDGDESSEDDNTPCVPLFQFICSAMMTSPTGPSTQIRLDEAWRPSALHQQPSRSRRSFASMARSNSSTSFSSSLSSSPRSSPMTRSPVMSNVSTFARHDFFRAKSPRPEVDKAPVRPHIFIAQDHGLFFGNDDDFMTKFSDVEEDPSTWFGVPCDGKPIQPHFLAPGPGLPDLSPFSSYASSSDDETSSISSGDVPCSSSPRPSDSAFAIDQDMSACNLTDSSSSKPLSEPERRRKFWASLLSPTADHTRSFSTREKLDGLARQCAARPTVDRSPRLPRWMEEEGRPPIRSSGFVP</sequence>
<reference evidence="3" key="1">
    <citation type="submission" date="2016-09" db="EMBL/GenBank/DDBJ databases">
        <authorList>
            <person name="Jeantristanb JTB J.-T."/>
            <person name="Ricardo R."/>
        </authorList>
    </citation>
    <scope>NUCLEOTIDE SEQUENCE [LARGE SCALE GENOMIC DNA]</scope>
</reference>
<feature type="region of interest" description="Disordered" evidence="1">
    <location>
        <begin position="90"/>
        <end position="133"/>
    </location>
</feature>
<proteinExistence type="predicted"/>
<keyword evidence="3" id="KW-1185">Reference proteome</keyword>
<feature type="region of interest" description="Disordered" evidence="1">
    <location>
        <begin position="1"/>
        <end position="59"/>
    </location>
</feature>
<feature type="compositionally biased region" description="Polar residues" evidence="1">
    <location>
        <begin position="1"/>
        <end position="14"/>
    </location>
</feature>
<gene>
    <name evidence="2" type="ORF">BQ2448_5072</name>
</gene>
<accession>A0A238F611</accession>
<dbReference type="EMBL" id="FMSP01000002">
    <property type="protein sequence ID" value="SCV67461.1"/>
    <property type="molecule type" value="Genomic_DNA"/>
</dbReference>
<feature type="region of interest" description="Disordered" evidence="1">
    <location>
        <begin position="306"/>
        <end position="342"/>
    </location>
</feature>
<feature type="compositionally biased region" description="Acidic residues" evidence="1">
    <location>
        <begin position="47"/>
        <end position="57"/>
    </location>
</feature>
<feature type="compositionally biased region" description="Low complexity" evidence="1">
    <location>
        <begin position="103"/>
        <end position="132"/>
    </location>
</feature>
<protein>
    <submittedName>
        <fullName evidence="2">BQ2448_5072 protein</fullName>
    </submittedName>
</protein>
<evidence type="ECO:0000256" key="1">
    <source>
        <dbReference type="SAM" id="MobiDB-lite"/>
    </source>
</evidence>
<dbReference type="OrthoDB" id="2537158at2759"/>
<feature type="compositionally biased region" description="Basic and acidic residues" evidence="1">
    <location>
        <begin position="316"/>
        <end position="333"/>
    </location>
</feature>
<evidence type="ECO:0000313" key="3">
    <source>
        <dbReference type="Proteomes" id="UP000198372"/>
    </source>
</evidence>